<protein>
    <submittedName>
        <fullName evidence="2">Suppressor of fused domain protein</fullName>
    </submittedName>
</protein>
<evidence type="ECO:0000313" key="2">
    <source>
        <dbReference type="EMBL" id="WLQ42661.1"/>
    </source>
</evidence>
<reference evidence="2 3" key="1">
    <citation type="submission" date="2023-03" db="EMBL/GenBank/DDBJ databases">
        <title>Isolation and description of six Streptomyces strains from soil environments, able to metabolize different microbial glucans.</title>
        <authorList>
            <person name="Widen T."/>
            <person name="Larsbrink J."/>
        </authorList>
    </citation>
    <scope>NUCLEOTIDE SEQUENCE [LARGE SCALE GENOMIC DNA]</scope>
    <source>
        <strain evidence="2 3">Mut2</strain>
    </source>
</reference>
<feature type="domain" description="Suppressor of fused-like" evidence="1">
    <location>
        <begin position="42"/>
        <end position="187"/>
    </location>
</feature>
<organism evidence="2 3">
    <name type="scientific">Streptomyces laculatispora</name>
    <dbReference type="NCBI Taxonomy" id="887464"/>
    <lineage>
        <taxon>Bacteria</taxon>
        <taxon>Bacillati</taxon>
        <taxon>Actinomycetota</taxon>
        <taxon>Actinomycetes</taxon>
        <taxon>Kitasatosporales</taxon>
        <taxon>Streptomycetaceae</taxon>
        <taxon>Streptomyces</taxon>
    </lineage>
</organism>
<dbReference type="RefSeq" id="WP_306090134.1">
    <property type="nucleotide sequence ID" value="NZ_CP120992.1"/>
</dbReference>
<accession>A0ABY9IAK8</accession>
<dbReference type="Pfam" id="PF05076">
    <property type="entry name" value="SUFU"/>
    <property type="match status" value="1"/>
</dbReference>
<gene>
    <name evidence="2" type="ORF">P8A22_23595</name>
</gene>
<name>A0ABY9IAK8_9ACTN</name>
<evidence type="ECO:0000313" key="3">
    <source>
        <dbReference type="Proteomes" id="UP001229952"/>
    </source>
</evidence>
<evidence type="ECO:0000259" key="1">
    <source>
        <dbReference type="Pfam" id="PF05076"/>
    </source>
</evidence>
<dbReference type="InterPro" id="IPR020941">
    <property type="entry name" value="SUFU-like_domain"/>
</dbReference>
<dbReference type="Proteomes" id="UP001229952">
    <property type="component" value="Chromosome"/>
</dbReference>
<proteinExistence type="predicted"/>
<keyword evidence="3" id="KW-1185">Reference proteome</keyword>
<dbReference type="EMBL" id="CP120992">
    <property type="protein sequence ID" value="WLQ42661.1"/>
    <property type="molecule type" value="Genomic_DNA"/>
</dbReference>
<sequence length="191" mass="20682">MAVLIDHLESRLGRLVGAWSVRDGAPEGAAEVGYFTGGVLDGVQSYATTTLHRTQLVSPTTGDPQHLELLGCTHPVAGDEYGPFPGVLEWAAERLATSGTAVLRGDVVPLPMPLRPGGTLTHLYAAMPVYFDDDFFSVDLENGTHVSVVWLVPLHGVEADYVTKKGWPAFEEELTKQDPDLFDLDRPPMSL</sequence>